<sequence length="262" mass="29344">MKSNLLKLTIGSMIFGGLISGNAQAQNYWPQPESAYMPSMQSPQWIESTVSTPTAQYSQLQTPVAMTTQAMQYQAPARQYQQTNTLGNYPFPQTNTQPIQQTVQNTPAPAANRVQPPQPMAQPYHYMPPAGYPQYNPYGYQPQYYPQPYPPQYGTAYAPYGQAPYNAYPANNGWSNGWPNGNVIPFGNFGNMDMGHWKMPSMNNGPWNSGPWGNNGYGPNNNTPWNNWMPNMNDMSMPNFDMPSPSFSMPTMGMPGMPFMGW</sequence>
<proteinExistence type="predicted"/>
<reference evidence="2 3" key="1">
    <citation type="submission" date="2021-03" db="EMBL/GenBank/DDBJ databases">
        <title>Thiomicrorhabdus sp.nov.,novel sulfur-oxidizing bacteria isolated from coastal sediment.</title>
        <authorList>
            <person name="Liu X."/>
        </authorList>
    </citation>
    <scope>NUCLEOTIDE SEQUENCE [LARGE SCALE GENOMIC DNA]</scope>
    <source>
        <strain evidence="2 3">6S2-11</strain>
    </source>
</reference>
<dbReference type="RefSeq" id="WP_208147268.1">
    <property type="nucleotide sequence ID" value="NZ_JAGETV010000002.1"/>
</dbReference>
<evidence type="ECO:0000256" key="1">
    <source>
        <dbReference type="SAM" id="SignalP"/>
    </source>
</evidence>
<comment type="caution">
    <text evidence="2">The sequence shown here is derived from an EMBL/GenBank/DDBJ whole genome shotgun (WGS) entry which is preliminary data.</text>
</comment>
<dbReference type="Proteomes" id="UP000664835">
    <property type="component" value="Unassembled WGS sequence"/>
</dbReference>
<organism evidence="2 3">
    <name type="scientific">Thiomicrorhabdus marina</name>
    <dbReference type="NCBI Taxonomy" id="2818442"/>
    <lineage>
        <taxon>Bacteria</taxon>
        <taxon>Pseudomonadati</taxon>
        <taxon>Pseudomonadota</taxon>
        <taxon>Gammaproteobacteria</taxon>
        <taxon>Thiotrichales</taxon>
        <taxon>Piscirickettsiaceae</taxon>
        <taxon>Thiomicrorhabdus</taxon>
    </lineage>
</organism>
<evidence type="ECO:0000313" key="3">
    <source>
        <dbReference type="Proteomes" id="UP000664835"/>
    </source>
</evidence>
<feature type="signal peptide" evidence="1">
    <location>
        <begin position="1"/>
        <end position="25"/>
    </location>
</feature>
<feature type="chain" id="PRO_5047290276" evidence="1">
    <location>
        <begin position="26"/>
        <end position="262"/>
    </location>
</feature>
<dbReference type="EMBL" id="JAGETV010000002">
    <property type="protein sequence ID" value="MBO1926398.1"/>
    <property type="molecule type" value="Genomic_DNA"/>
</dbReference>
<name>A0ABS3Q247_9GAMM</name>
<evidence type="ECO:0000313" key="2">
    <source>
        <dbReference type="EMBL" id="MBO1926398.1"/>
    </source>
</evidence>
<accession>A0ABS3Q247</accession>
<keyword evidence="3" id="KW-1185">Reference proteome</keyword>
<gene>
    <name evidence="2" type="ORF">J3998_02330</name>
</gene>
<protein>
    <submittedName>
        <fullName evidence="2">Uncharacterized protein</fullName>
    </submittedName>
</protein>
<keyword evidence="1" id="KW-0732">Signal</keyword>